<reference evidence="1" key="2">
    <citation type="submission" date="2022-10" db="EMBL/GenBank/DDBJ databases">
        <authorList>
            <person name="Trinh H.N."/>
        </authorList>
    </citation>
    <scope>NUCLEOTIDE SEQUENCE</scope>
    <source>
        <strain evidence="1">RN2-1</strain>
    </source>
</reference>
<accession>A0AA41YMT4</accession>
<gene>
    <name evidence="1" type="ORF">OL599_01130</name>
</gene>
<reference evidence="1" key="1">
    <citation type="submission" date="2022-09" db="EMBL/GenBank/DDBJ databases">
        <title>Rhodovastum sp. nov. RN2-1 isolated from soil in Seongnam, South Korea.</title>
        <authorList>
            <person name="Le N.T."/>
        </authorList>
    </citation>
    <scope>NUCLEOTIDE SEQUENCE</scope>
    <source>
        <strain evidence="1">RN2-1</strain>
    </source>
</reference>
<dbReference type="PANTHER" id="PTHR30050:SF5">
    <property type="entry name" value="DNAA REGULATORY INACTIVATOR HDA"/>
    <property type="match status" value="1"/>
</dbReference>
<dbReference type="Gene3D" id="1.10.8.60">
    <property type="match status" value="1"/>
</dbReference>
<organism evidence="1 2">
    <name type="scientific">Limobrevibacterium gyesilva</name>
    <dbReference type="NCBI Taxonomy" id="2991712"/>
    <lineage>
        <taxon>Bacteria</taxon>
        <taxon>Pseudomonadati</taxon>
        <taxon>Pseudomonadota</taxon>
        <taxon>Alphaproteobacteria</taxon>
        <taxon>Acetobacterales</taxon>
        <taxon>Acetobacteraceae</taxon>
        <taxon>Limobrevibacterium</taxon>
    </lineage>
</organism>
<dbReference type="Proteomes" id="UP001165679">
    <property type="component" value="Unassembled WGS sequence"/>
</dbReference>
<dbReference type="PANTHER" id="PTHR30050">
    <property type="entry name" value="CHROMOSOMAL REPLICATION INITIATOR PROTEIN DNAA"/>
    <property type="match status" value="1"/>
</dbReference>
<dbReference type="Gene3D" id="3.40.50.300">
    <property type="entry name" value="P-loop containing nucleotide triphosphate hydrolases"/>
    <property type="match status" value="1"/>
</dbReference>
<dbReference type="InterPro" id="IPR027417">
    <property type="entry name" value="P-loop_NTPase"/>
</dbReference>
<evidence type="ECO:0000313" key="1">
    <source>
        <dbReference type="EMBL" id="MCW3473170.1"/>
    </source>
</evidence>
<sequence>MSAARQLPLPFDDTPHFHAADFLTDISNAEAVAWLDRAADWPQRRLALWGPEGSGKTHLLHIWAARAGAALLAGPALHFAPPAQSLAIDDADNAPERALLHLLNAAAEAGLPVLLAGRAPPSRWGTALPDLASRLRAVTAVEIHPPDDALLRILLARLLVERQVPVAEAVQDWLRLRLPRTAAAMREAAARLDRAALAVGGRVTRALAGEVLAGMDLDGGDEEFAQLSSAASSPAPQLL</sequence>
<dbReference type="EMBL" id="JAPDNT010000001">
    <property type="protein sequence ID" value="MCW3473170.1"/>
    <property type="molecule type" value="Genomic_DNA"/>
</dbReference>
<comment type="caution">
    <text evidence="1">The sequence shown here is derived from an EMBL/GenBank/DDBJ whole genome shotgun (WGS) entry which is preliminary data.</text>
</comment>
<proteinExistence type="predicted"/>
<keyword evidence="2" id="KW-1185">Reference proteome</keyword>
<evidence type="ECO:0000313" key="2">
    <source>
        <dbReference type="Proteomes" id="UP001165679"/>
    </source>
</evidence>
<dbReference type="GO" id="GO:0006270">
    <property type="term" value="P:DNA replication initiation"/>
    <property type="evidence" value="ECO:0007669"/>
    <property type="project" value="TreeGrafter"/>
</dbReference>
<name>A0AA41YMT4_9PROT</name>
<protein>
    <submittedName>
        <fullName evidence="1">Chromosomal replication initiator DnaA</fullName>
    </submittedName>
</protein>
<dbReference type="SUPFAM" id="SSF52540">
    <property type="entry name" value="P-loop containing nucleoside triphosphate hydrolases"/>
    <property type="match status" value="1"/>
</dbReference>
<dbReference type="RefSeq" id="WP_264711746.1">
    <property type="nucleotide sequence ID" value="NZ_JAPDNT010000001.1"/>
</dbReference>
<dbReference type="GO" id="GO:0003688">
    <property type="term" value="F:DNA replication origin binding"/>
    <property type="evidence" value="ECO:0007669"/>
    <property type="project" value="TreeGrafter"/>
</dbReference>
<dbReference type="GO" id="GO:0005886">
    <property type="term" value="C:plasma membrane"/>
    <property type="evidence" value="ECO:0007669"/>
    <property type="project" value="TreeGrafter"/>
</dbReference>
<dbReference type="AlphaFoldDB" id="A0AA41YMT4"/>